<dbReference type="Pfam" id="PF14525">
    <property type="entry name" value="AraC_binding_2"/>
    <property type="match status" value="1"/>
</dbReference>
<keyword evidence="2" id="KW-0238">DNA-binding</keyword>
<dbReference type="InterPro" id="IPR018060">
    <property type="entry name" value="HTH_AraC"/>
</dbReference>
<dbReference type="AlphaFoldDB" id="A0A1X0ITN4"/>
<accession>A0A1X0ITN4</accession>
<organism evidence="5 6">
    <name type="scientific">Mycolicibacterium rhodesiae</name>
    <name type="common">Mycobacterium rhodesiae</name>
    <dbReference type="NCBI Taxonomy" id="36814"/>
    <lineage>
        <taxon>Bacteria</taxon>
        <taxon>Bacillati</taxon>
        <taxon>Actinomycetota</taxon>
        <taxon>Actinomycetes</taxon>
        <taxon>Mycobacteriales</taxon>
        <taxon>Mycobacteriaceae</taxon>
        <taxon>Mycolicibacterium</taxon>
    </lineage>
</organism>
<evidence type="ECO:0000256" key="2">
    <source>
        <dbReference type="ARBA" id="ARBA00023125"/>
    </source>
</evidence>
<dbReference type="InterPro" id="IPR035418">
    <property type="entry name" value="AraC-bd_2"/>
</dbReference>
<dbReference type="SMART" id="SM00342">
    <property type="entry name" value="HTH_ARAC"/>
    <property type="match status" value="1"/>
</dbReference>
<dbReference type="PANTHER" id="PTHR46796:SF6">
    <property type="entry name" value="ARAC SUBFAMILY"/>
    <property type="match status" value="1"/>
</dbReference>
<keyword evidence="3" id="KW-0804">Transcription</keyword>
<comment type="caution">
    <text evidence="5">The sequence shown here is derived from an EMBL/GenBank/DDBJ whole genome shotgun (WGS) entry which is preliminary data.</text>
</comment>
<protein>
    <recommendedName>
        <fullName evidence="4">HTH araC/xylS-type domain-containing protein</fullName>
    </recommendedName>
</protein>
<feature type="domain" description="HTH araC/xylS-type" evidence="4">
    <location>
        <begin position="213"/>
        <end position="314"/>
    </location>
</feature>
<dbReference type="PANTHER" id="PTHR46796">
    <property type="entry name" value="HTH-TYPE TRANSCRIPTIONAL ACTIVATOR RHAS-RELATED"/>
    <property type="match status" value="1"/>
</dbReference>
<keyword evidence="6" id="KW-1185">Reference proteome</keyword>
<dbReference type="InterPro" id="IPR050204">
    <property type="entry name" value="AraC_XylS_family_regulators"/>
</dbReference>
<dbReference type="RefSeq" id="WP_165760854.1">
    <property type="nucleotide sequence ID" value="NZ_JACKUO010000026.1"/>
</dbReference>
<name>A0A1X0ITN4_MYCRH</name>
<keyword evidence="1" id="KW-0805">Transcription regulation</keyword>
<evidence type="ECO:0000259" key="4">
    <source>
        <dbReference type="PROSITE" id="PS01124"/>
    </source>
</evidence>
<evidence type="ECO:0000313" key="5">
    <source>
        <dbReference type="EMBL" id="ORB52202.1"/>
    </source>
</evidence>
<sequence>MAQTSDVDEARDLLGRAYLPLDIDPIGCGPLDLHMSAAKLGVLTAGYVQFGGEVKVRIPDVQSYHVDIPMSGQVTNSWGDGRQDVAVAPESAGVFTPGIPVDIGWSPGCGQICLMIPTREMMQQLETMLGQASLAPVAFERRLDLQTPSSISWLELVTVLMRDANRPGGVLSHRLAEDNLQHLIVQFLLLMQPHNHSAALRSDERPSSAGVVRQAIELMRAFPEASWTTAKLAQETGLSARALQRSFARADQMPPMAYLRYVRLHRAHAELLNADPRSVTVTAVASRWGFLHFGRFAQQYYQQFGESPSVTLRGRDGHARR</sequence>
<reference evidence="5 6" key="1">
    <citation type="submission" date="2016-12" db="EMBL/GenBank/DDBJ databases">
        <title>The new phylogeny of genus Mycobacterium.</title>
        <authorList>
            <person name="Tortoli E."/>
            <person name="Trovato A."/>
            <person name="Cirillo D.M."/>
        </authorList>
    </citation>
    <scope>NUCLEOTIDE SEQUENCE [LARGE SCALE GENOMIC DNA]</scope>
    <source>
        <strain evidence="5 6">DSM 44223</strain>
    </source>
</reference>
<evidence type="ECO:0000256" key="3">
    <source>
        <dbReference type="ARBA" id="ARBA00023163"/>
    </source>
</evidence>
<dbReference type="GO" id="GO:0003700">
    <property type="term" value="F:DNA-binding transcription factor activity"/>
    <property type="evidence" value="ECO:0007669"/>
    <property type="project" value="InterPro"/>
</dbReference>
<gene>
    <name evidence="5" type="ORF">BST42_14570</name>
</gene>
<dbReference type="EMBL" id="MVIH01000006">
    <property type="protein sequence ID" value="ORB52202.1"/>
    <property type="molecule type" value="Genomic_DNA"/>
</dbReference>
<dbReference type="Gene3D" id="1.10.10.60">
    <property type="entry name" value="Homeodomain-like"/>
    <property type="match status" value="1"/>
</dbReference>
<proteinExistence type="predicted"/>
<dbReference type="Proteomes" id="UP000192534">
    <property type="component" value="Unassembled WGS sequence"/>
</dbReference>
<dbReference type="InterPro" id="IPR009057">
    <property type="entry name" value="Homeodomain-like_sf"/>
</dbReference>
<evidence type="ECO:0000313" key="6">
    <source>
        <dbReference type="Proteomes" id="UP000192534"/>
    </source>
</evidence>
<evidence type="ECO:0000256" key="1">
    <source>
        <dbReference type="ARBA" id="ARBA00023015"/>
    </source>
</evidence>
<dbReference type="Pfam" id="PF12833">
    <property type="entry name" value="HTH_18"/>
    <property type="match status" value="1"/>
</dbReference>
<dbReference type="GO" id="GO:0043565">
    <property type="term" value="F:sequence-specific DNA binding"/>
    <property type="evidence" value="ECO:0007669"/>
    <property type="project" value="InterPro"/>
</dbReference>
<dbReference type="SUPFAM" id="SSF46689">
    <property type="entry name" value="Homeodomain-like"/>
    <property type="match status" value="1"/>
</dbReference>
<dbReference type="PROSITE" id="PS01124">
    <property type="entry name" value="HTH_ARAC_FAMILY_2"/>
    <property type="match status" value="1"/>
</dbReference>